<feature type="compositionally biased region" description="Low complexity" evidence="1">
    <location>
        <begin position="10"/>
        <end position="19"/>
    </location>
</feature>
<dbReference type="SUPFAM" id="SSF50998">
    <property type="entry name" value="Quinoprotein alcohol dehydrogenase-like"/>
    <property type="match status" value="1"/>
</dbReference>
<dbReference type="PANTHER" id="PTHR34512:SF30">
    <property type="entry name" value="OUTER MEMBRANE PROTEIN ASSEMBLY FACTOR BAMB"/>
    <property type="match status" value="1"/>
</dbReference>
<evidence type="ECO:0000259" key="3">
    <source>
        <dbReference type="Pfam" id="PF13360"/>
    </source>
</evidence>
<feature type="compositionally biased region" description="Pro residues" evidence="1">
    <location>
        <begin position="41"/>
        <end position="58"/>
    </location>
</feature>
<organism evidence="4 5">
    <name type="scientific">Streptomyces klenkii</name>
    <dbReference type="NCBI Taxonomy" id="1420899"/>
    <lineage>
        <taxon>Bacteria</taxon>
        <taxon>Bacillati</taxon>
        <taxon>Actinomycetota</taxon>
        <taxon>Actinomycetes</taxon>
        <taxon>Kitasatosporales</taxon>
        <taxon>Streptomycetaceae</taxon>
        <taxon>Streptomyces</taxon>
    </lineage>
</organism>
<comment type="caution">
    <text evidence="4">The sequence shown here is derived from an EMBL/GenBank/DDBJ whole genome shotgun (WGS) entry which is preliminary data.</text>
</comment>
<keyword evidence="2" id="KW-1133">Transmembrane helix</keyword>
<dbReference type="OrthoDB" id="3944519at2"/>
<accession>A0A3B0AXF4</accession>
<dbReference type="InterPro" id="IPR002372">
    <property type="entry name" value="PQQ_rpt_dom"/>
</dbReference>
<feature type="transmembrane region" description="Helical" evidence="2">
    <location>
        <begin position="80"/>
        <end position="103"/>
    </location>
</feature>
<dbReference type="EMBL" id="RBAM01000013">
    <property type="protein sequence ID" value="RKN64999.1"/>
    <property type="molecule type" value="Genomic_DNA"/>
</dbReference>
<feature type="region of interest" description="Disordered" evidence="1">
    <location>
        <begin position="1"/>
        <end position="58"/>
    </location>
</feature>
<dbReference type="InterPro" id="IPR015943">
    <property type="entry name" value="WD40/YVTN_repeat-like_dom_sf"/>
</dbReference>
<dbReference type="Gene3D" id="2.130.10.10">
    <property type="entry name" value="YVTN repeat-like/Quinoprotein amine dehydrogenase"/>
    <property type="match status" value="2"/>
</dbReference>
<evidence type="ECO:0000313" key="5">
    <source>
        <dbReference type="Proteomes" id="UP000270343"/>
    </source>
</evidence>
<dbReference type="InterPro" id="IPR011047">
    <property type="entry name" value="Quinoprotein_ADH-like_sf"/>
</dbReference>
<dbReference type="AlphaFoldDB" id="A0A3B0AXF4"/>
<keyword evidence="2" id="KW-0472">Membrane</keyword>
<proteinExistence type="predicted"/>
<evidence type="ECO:0000256" key="1">
    <source>
        <dbReference type="SAM" id="MobiDB-lite"/>
    </source>
</evidence>
<dbReference type="PANTHER" id="PTHR34512">
    <property type="entry name" value="CELL SURFACE PROTEIN"/>
    <property type="match status" value="1"/>
</dbReference>
<evidence type="ECO:0000313" key="4">
    <source>
        <dbReference type="EMBL" id="RKN64999.1"/>
    </source>
</evidence>
<dbReference type="Pfam" id="PF13360">
    <property type="entry name" value="PQQ_2"/>
    <property type="match status" value="1"/>
</dbReference>
<reference evidence="4 5" key="1">
    <citation type="journal article" date="2015" name="Antonie Van Leeuwenhoek">
        <title>Streptomyces klenkii sp. nov., isolated from deep marine sediment.</title>
        <authorList>
            <person name="Veyisoglu A."/>
            <person name="Sahin N."/>
        </authorList>
    </citation>
    <scope>NUCLEOTIDE SEQUENCE [LARGE SCALE GENOMIC DNA]</scope>
    <source>
        <strain evidence="4 5">KCTC 29202</strain>
    </source>
</reference>
<protein>
    <recommendedName>
        <fullName evidence="3">Pyrrolo-quinoline quinone repeat domain-containing protein</fullName>
    </recommendedName>
</protein>
<keyword evidence="2" id="KW-0812">Transmembrane</keyword>
<gene>
    <name evidence="4" type="ORF">D7231_27325</name>
</gene>
<sequence>MGEPPKQNDTSTGKSTGTSTGTGMGTGPGTSTGADDYVIAPPVPSAPPLPPVAQMPPPPLPVGAPPAVPPRPASPRRTGLVVLAVVVALLLVASLGAGVWMFLATKKAVRAGGSRTVSWSLPYTRSGLGHPRMIRGLWFTDKAVVKALPDRIVGLDPKRGGKLWEAPTPGSGSVMCQASTDSSGGVAVLARGSGEQCDTFYAVDLTSGRTLWEHSLDPDEWAPGSTPRIARSGDVVVVSANGRLTTAFRVTDGKQLWKDGDKGLYEGAGDKDTCRGQSYTGGKQLVRIQRCLLGSTDTAAYAVVVDPATGREKWRHRLGEHGTDAQVLATSPVVVDDPERPFQAMRLTVLGDDGSVRTRLEGEPRRRYNLSGDDGSAPASDVQVKGDKLVMTLDKEEDDSDDNNRMAAWSLTTGKRLWEKRAGGYLRTFHLVASETDEILAYVAGNIHDAAGLVRFDPETGARTDVRRYRPTPTKAWIGSDPYPVTHGRTLYLSAGYVTEERGTDIKSRQKSLIALPAS</sequence>
<feature type="compositionally biased region" description="Gly residues" evidence="1">
    <location>
        <begin position="20"/>
        <end position="30"/>
    </location>
</feature>
<evidence type="ECO:0000256" key="2">
    <source>
        <dbReference type="SAM" id="Phobius"/>
    </source>
</evidence>
<name>A0A3B0AXF4_9ACTN</name>
<keyword evidence="5" id="KW-1185">Reference proteome</keyword>
<feature type="domain" description="Pyrrolo-quinoline quinone repeat" evidence="3">
    <location>
        <begin position="151"/>
        <end position="419"/>
    </location>
</feature>
<dbReference type="Proteomes" id="UP000270343">
    <property type="component" value="Unassembled WGS sequence"/>
</dbReference>
<dbReference type="RefSeq" id="WP_120758223.1">
    <property type="nucleotide sequence ID" value="NZ_RBAM01000013.1"/>
</dbReference>